<evidence type="ECO:0000256" key="1">
    <source>
        <dbReference type="SAM" id="MobiDB-lite"/>
    </source>
</evidence>
<sequence length="270" mass="28865">MVLDSAAEENRRHCNQGDRAARSEAGRETDGSSGRSSAQLRQASGSAGKRSASTKTAEGVRKRHCYHKSAEPRSVPRGFGVASGPCRQGNVGGTSVGTKNVHNETPRRIRKSARPVNVWRARASFHFEFEAGEKQRRAVQKEAAVADGGREGAGSDVAFGPSEGSGGKPRKAGAANDAAGTGPRLQRDGVREGPRSNATRVGHGGLLGRNRVAAEEKRYQAPERPQRSHCRLGRSSKNTRGRRAQSGTLRGDRDRGCRRDGKTYCKNGGL</sequence>
<dbReference type="VEuPathDB" id="TriTrypDB:TvY486_1001820"/>
<proteinExistence type="predicted"/>
<feature type="compositionally biased region" description="Basic residues" evidence="1">
    <location>
        <begin position="227"/>
        <end position="243"/>
    </location>
</feature>
<dbReference type="AlphaFoldDB" id="G0U5H8"/>
<gene>
    <name evidence="2" type="ORF">TVY486_1001820</name>
</gene>
<feature type="region of interest" description="Disordered" evidence="1">
    <location>
        <begin position="1"/>
        <end position="112"/>
    </location>
</feature>
<feature type="compositionally biased region" description="Basic and acidic residues" evidence="1">
    <location>
        <begin position="250"/>
        <end position="263"/>
    </location>
</feature>
<organism evidence="2">
    <name type="scientific">Trypanosoma vivax (strain Y486)</name>
    <dbReference type="NCBI Taxonomy" id="1055687"/>
    <lineage>
        <taxon>Eukaryota</taxon>
        <taxon>Discoba</taxon>
        <taxon>Euglenozoa</taxon>
        <taxon>Kinetoplastea</taxon>
        <taxon>Metakinetoplastina</taxon>
        <taxon>Trypanosomatida</taxon>
        <taxon>Trypanosomatidae</taxon>
        <taxon>Trypanosoma</taxon>
        <taxon>Duttonella</taxon>
    </lineage>
</organism>
<feature type="compositionally biased region" description="Basic and acidic residues" evidence="1">
    <location>
        <begin position="185"/>
        <end position="194"/>
    </location>
</feature>
<reference evidence="2" key="1">
    <citation type="journal article" date="2012" name="Proc. Natl. Acad. Sci. U.S.A.">
        <title>Antigenic diversity is generated by distinct evolutionary mechanisms in African trypanosome species.</title>
        <authorList>
            <person name="Jackson A.P."/>
            <person name="Berry A."/>
            <person name="Aslett M."/>
            <person name="Allison H.C."/>
            <person name="Burton P."/>
            <person name="Vavrova-Anderson J."/>
            <person name="Brown R."/>
            <person name="Browne H."/>
            <person name="Corton N."/>
            <person name="Hauser H."/>
            <person name="Gamble J."/>
            <person name="Gilderthorp R."/>
            <person name="Marcello L."/>
            <person name="McQuillan J."/>
            <person name="Otto T.D."/>
            <person name="Quail M.A."/>
            <person name="Sanders M.J."/>
            <person name="van Tonder A."/>
            <person name="Ginger M.L."/>
            <person name="Field M.C."/>
            <person name="Barry J.D."/>
            <person name="Hertz-Fowler C."/>
            <person name="Berriman M."/>
        </authorList>
    </citation>
    <scope>NUCLEOTIDE SEQUENCE</scope>
    <source>
        <strain evidence="2">Y486</strain>
    </source>
</reference>
<evidence type="ECO:0000313" key="2">
    <source>
        <dbReference type="EMBL" id="CCC51129.1"/>
    </source>
</evidence>
<accession>G0U5H8</accession>
<feature type="compositionally biased region" description="Polar residues" evidence="1">
    <location>
        <begin position="31"/>
        <end position="56"/>
    </location>
</feature>
<feature type="compositionally biased region" description="Basic and acidic residues" evidence="1">
    <location>
        <begin position="212"/>
        <end position="226"/>
    </location>
</feature>
<feature type="compositionally biased region" description="Basic and acidic residues" evidence="1">
    <location>
        <begin position="8"/>
        <end position="30"/>
    </location>
</feature>
<name>G0U5H8_TRYVY</name>
<protein>
    <submittedName>
        <fullName evidence="2">Trypanosoma vivax</fullName>
    </submittedName>
</protein>
<feature type="region of interest" description="Disordered" evidence="1">
    <location>
        <begin position="133"/>
        <end position="270"/>
    </location>
</feature>
<dbReference type="EMBL" id="HE573026">
    <property type="protein sequence ID" value="CCC51129.1"/>
    <property type="molecule type" value="Genomic_DNA"/>
</dbReference>